<evidence type="ECO:0000259" key="2">
    <source>
        <dbReference type="Pfam" id="PF06605"/>
    </source>
</evidence>
<dbReference type="AlphaFoldDB" id="A0A059NW69"/>
<dbReference type="InterPro" id="IPR010572">
    <property type="entry name" value="Tail_dom"/>
</dbReference>
<dbReference type="InterPro" id="IPR007119">
    <property type="entry name" value="Phage_tail_spike_N"/>
</dbReference>
<protein>
    <recommendedName>
        <fullName evidence="2">Tail spike domain-containing protein</fullName>
    </recommendedName>
</protein>
<dbReference type="Pfam" id="PF06605">
    <property type="entry name" value="Prophage_tail"/>
    <property type="match status" value="1"/>
</dbReference>
<proteinExistence type="predicted"/>
<dbReference type="InterPro" id="IPR011050">
    <property type="entry name" value="Pectin_lyase_fold/virulence"/>
</dbReference>
<dbReference type="SUPFAM" id="SSF51126">
    <property type="entry name" value="Pectin lyase-like"/>
    <property type="match status" value="1"/>
</dbReference>
<sequence length="793" mass="88719">MIHILNREGTRVVDILSNEGDNVYWDDKVSRNIHNTIKFDFKTRPDARASEHLGERNRVIIQTGDGFFHEFIIITTVQQRDVLEVYTVGSQLEIAEDEPFPPMKREGDTINTALDHVLSRSRWVRGITEGTLTRTFDSDGEYKTPLQLINRAGALFDLEVRFRVEIEGHRVKGRYVDMLEKRGVWQGREIVHGKDLVNISNTRDNAEVCTALIGKAPPNEDGEVLVSKQKSEEARQIWGIEGEHRWDVYEPMSENQDMTQAQLDHYTQEELNKRIASVIEYEVDAVDLEHVFGYSHEKIRLGDEVRIIADDYNPAIYLKSRVIAEEYSVSDPSQKKFTLGEFIEFSEQDINAIKNAILRKVAAKANKILFDENGEVIGGLDQNPNFGGLYVGQFDSPSVPKKSEADMNLHVSDRVIENGNEPSDTNDGQSWDNPLRTIEEAVRRIPEQLYHTAEIELAYGGDFYEYVRINGINGSGRIILNGQGKWNTTLHNGLRFTGTQTTVEIKGMTIIPESTYEVFSTNAGTTQIDDCVIKGNQNGVETTLNGVVAWDNGNIVVNNSNFYDIHRAMYAHRGARVVTVNNKGTASQYGLYARTGGQISGYGTAPSGDVANATSDDGGSVDPTDITFETETDQTEPSTGTTTKQWSLTGSGSYTSEYNSWSETDVLQGQGYGAGPYRGCWFFGSTPSNTVAGKTIKQIRIYVTRAIKSGDDTSVPIEFRLHSHTSQPSGEPNLSNTYHHVDFKRREGKWVWLPSSFYSLFESGTWKGVGIYSGTANYARMNPSATLEITYEG</sequence>
<accession>A0A059NW69</accession>
<feature type="region of interest" description="Disordered" evidence="1">
    <location>
        <begin position="607"/>
        <end position="648"/>
    </location>
</feature>
<evidence type="ECO:0000313" key="4">
    <source>
        <dbReference type="Proteomes" id="UP000028868"/>
    </source>
</evidence>
<dbReference type="EMBL" id="CCDI010000001">
    <property type="protein sequence ID" value="CDQ22565.1"/>
    <property type="molecule type" value="Genomic_DNA"/>
</dbReference>
<comment type="caution">
    <text evidence="3">The sequence shown here is derived from an EMBL/GenBank/DDBJ whole genome shotgun (WGS) entry which is preliminary data.</text>
</comment>
<reference evidence="4" key="1">
    <citation type="submission" date="2014-03" db="EMBL/GenBank/DDBJ databases">
        <authorList>
            <person name="Urmite Genomes U."/>
        </authorList>
    </citation>
    <scope>NUCLEOTIDE SEQUENCE [LARGE SCALE GENOMIC DNA]</scope>
    <source>
        <strain evidence="4">HD-03</strain>
    </source>
</reference>
<organism evidence="3 4">
    <name type="scientific">Halobacillus karajensis</name>
    <dbReference type="NCBI Taxonomy" id="195088"/>
    <lineage>
        <taxon>Bacteria</taxon>
        <taxon>Bacillati</taxon>
        <taxon>Bacillota</taxon>
        <taxon>Bacilli</taxon>
        <taxon>Bacillales</taxon>
        <taxon>Bacillaceae</taxon>
        <taxon>Halobacillus</taxon>
    </lineage>
</organism>
<feature type="domain" description="Tail spike" evidence="2">
    <location>
        <begin position="99"/>
        <end position="343"/>
    </location>
</feature>
<gene>
    <name evidence="3" type="ORF">BN983_00778</name>
</gene>
<evidence type="ECO:0000256" key="1">
    <source>
        <dbReference type="SAM" id="MobiDB-lite"/>
    </source>
</evidence>
<dbReference type="NCBIfam" id="TIGR01665">
    <property type="entry name" value="put_anti_recept"/>
    <property type="match status" value="1"/>
</dbReference>
<evidence type="ECO:0000313" key="3">
    <source>
        <dbReference type="EMBL" id="CDQ22565.1"/>
    </source>
</evidence>
<reference evidence="3 4" key="2">
    <citation type="submission" date="2014-05" db="EMBL/GenBank/DDBJ databases">
        <title>Draft genome sequence of Halobacillus karajensis HK-03.</title>
        <authorList>
            <person name="Khelaifia S."/>
            <person name="Croce O."/>
            <person name="Lagier J.C."/>
            <person name="Raoult D."/>
        </authorList>
    </citation>
    <scope>NUCLEOTIDE SEQUENCE [LARGE SCALE GENOMIC DNA]</scope>
    <source>
        <strain evidence="3 4">HD-03</strain>
    </source>
</reference>
<dbReference type="Proteomes" id="UP000028868">
    <property type="component" value="Unassembled WGS sequence"/>
</dbReference>
<feature type="compositionally biased region" description="Polar residues" evidence="1">
    <location>
        <begin position="635"/>
        <end position="648"/>
    </location>
</feature>
<keyword evidence="4" id="KW-1185">Reference proteome</keyword>
<name>A0A059NW69_9BACI</name>
<dbReference type="RefSeq" id="WP_035505930.1">
    <property type="nucleotide sequence ID" value="NZ_CCDI010000001.1"/>
</dbReference>